<reference evidence="4 5" key="1">
    <citation type="journal article" date="2012" name="Mol. Biol. Evol.">
        <title>Genome reduction and co-evolution between the primary and secondary bacterial symbionts of psyllids.</title>
        <authorList>
            <person name="Sloan D.B."/>
            <person name="Moran N.A."/>
        </authorList>
    </citation>
    <scope>NUCLEOTIDE SEQUENCE [LARGE SCALE GENOMIC DNA]</scope>
    <source>
        <strain evidence="4">Ceuc_S</strain>
    </source>
</reference>
<evidence type="ECO:0000313" key="5">
    <source>
        <dbReference type="Proteomes" id="UP000003936"/>
    </source>
</evidence>
<dbReference type="KEGG" id="sect:A359_04110"/>
<comment type="similarity">
    <text evidence="3">Belongs to the DsrH/TusB family.</text>
</comment>
<evidence type="ECO:0000256" key="1">
    <source>
        <dbReference type="ARBA" id="ARBA00022490"/>
    </source>
</evidence>
<keyword evidence="2 3" id="KW-0819">tRNA processing</keyword>
<sequence>MSVLYTLSHSPYACDLLSLLRIAWPGDDLLLLSDGVIAGLRGSPAEGALISSPLALHALENDIVARGLTMHFSPNIGIISYNDFVSLTEKQSQQMAW</sequence>
<protein>
    <recommendedName>
        <fullName evidence="3">Protein TusB</fullName>
    </recommendedName>
    <alternativeName>
        <fullName evidence="3">tRNA 2-thiouridine synthesizing protein B</fullName>
    </alternativeName>
</protein>
<accession>J3Z3I9</accession>
<dbReference type="InterPro" id="IPR023526">
    <property type="entry name" value="Sulphur_relay_TusB"/>
</dbReference>
<dbReference type="PANTHER" id="PTHR37526:SF1">
    <property type="entry name" value="PROTEIN TUSB"/>
    <property type="match status" value="1"/>
</dbReference>
<comment type="subcellular location">
    <subcellularLocation>
        <location evidence="3">Cytoplasm</location>
    </subcellularLocation>
</comment>
<comment type="subunit">
    <text evidence="3">Heterohexamer, formed by a dimer of trimers. The hexameric TusBCD complex contains 2 copies each of TusB, TusC and TusD. The TusBCD complex interacts with TusE.</text>
</comment>
<dbReference type="GO" id="GO:1990228">
    <property type="term" value="C:sulfurtransferase complex"/>
    <property type="evidence" value="ECO:0007669"/>
    <property type="project" value="TreeGrafter"/>
</dbReference>
<evidence type="ECO:0000313" key="4">
    <source>
        <dbReference type="EMBL" id="AFP84804.1"/>
    </source>
</evidence>
<dbReference type="Gene3D" id="3.40.1260.10">
    <property type="entry name" value="DsrEFH-like"/>
    <property type="match status" value="1"/>
</dbReference>
<dbReference type="GO" id="GO:0002143">
    <property type="term" value="P:tRNA wobble position uridine thiolation"/>
    <property type="evidence" value="ECO:0007669"/>
    <property type="project" value="InterPro"/>
</dbReference>
<dbReference type="HOGENOM" id="CLU_166087_2_1_6"/>
<dbReference type="Pfam" id="PF04077">
    <property type="entry name" value="DsrH"/>
    <property type="match status" value="1"/>
</dbReference>
<comment type="function">
    <text evidence="3">Part of a sulfur-relay system required for 2-thiolation of 5-methylaminomethyl-2-thiouridine (mnm(5)s(2)U) at tRNA wobble positions.</text>
</comment>
<dbReference type="Proteomes" id="UP000003936">
    <property type="component" value="Chromosome"/>
</dbReference>
<keyword evidence="5" id="KW-1185">Reference proteome</keyword>
<dbReference type="STRING" id="1199245.A359_04110"/>
<proteinExistence type="inferred from homology"/>
<dbReference type="HAMAP" id="MF_01564">
    <property type="entry name" value="Thiourid_synth_B"/>
    <property type="match status" value="1"/>
</dbReference>
<dbReference type="PATRIC" id="fig|1199245.3.peg.486"/>
<keyword evidence="1 3" id="KW-0963">Cytoplasm</keyword>
<dbReference type="AlphaFoldDB" id="J3Z3I9"/>
<dbReference type="InterPro" id="IPR007215">
    <property type="entry name" value="Sulphur_relay_TusB/DsrH"/>
</dbReference>
<evidence type="ECO:0000256" key="2">
    <source>
        <dbReference type="ARBA" id="ARBA00022694"/>
    </source>
</evidence>
<dbReference type="EMBL" id="CP003546">
    <property type="protein sequence ID" value="AFP84804.1"/>
    <property type="molecule type" value="Genomic_DNA"/>
</dbReference>
<dbReference type="PANTHER" id="PTHR37526">
    <property type="entry name" value="PROTEIN TUSB"/>
    <property type="match status" value="1"/>
</dbReference>
<dbReference type="InterPro" id="IPR027396">
    <property type="entry name" value="DsrEFH-like"/>
</dbReference>
<name>J3Z3I9_9ENTR</name>
<dbReference type="NCBIfam" id="NF010035">
    <property type="entry name" value="PRK13510.1"/>
    <property type="match status" value="1"/>
</dbReference>
<evidence type="ECO:0000256" key="3">
    <source>
        <dbReference type="HAMAP-Rule" id="MF_01564"/>
    </source>
</evidence>
<organism evidence="4 5">
    <name type="scientific">secondary endosymbiont of Ctenarytaina eucalypti</name>
    <dbReference type="NCBI Taxonomy" id="1199245"/>
    <lineage>
        <taxon>Bacteria</taxon>
        <taxon>Pseudomonadati</taxon>
        <taxon>Pseudomonadota</taxon>
        <taxon>Gammaproteobacteria</taxon>
        <taxon>Enterobacterales</taxon>
        <taxon>Enterobacteriaceae</taxon>
        <taxon>aphid secondary symbionts</taxon>
    </lineage>
</organism>
<gene>
    <name evidence="3" type="primary">tusB</name>
    <name evidence="4" type="ORF">A359_04110</name>
</gene>
<dbReference type="NCBIfam" id="TIGR03011">
    <property type="entry name" value="sulf_tusB_dsrH"/>
    <property type="match status" value="1"/>
</dbReference>
<dbReference type="SUPFAM" id="SSF75169">
    <property type="entry name" value="DsrEFH-like"/>
    <property type="match status" value="1"/>
</dbReference>